<comment type="caution">
    <text evidence="3">The sequence shown here is derived from an EMBL/GenBank/DDBJ whole genome shotgun (WGS) entry which is preliminary data.</text>
</comment>
<sequence>MKKWTYSFMYVALLVMVLAAACKKMDDYKKYIADRPVITYTGKVDSVKVYPGENRVMIKGLLVSDPKIVEVRIYWNSRQDSLVVPVKRSAGVDTLKAYINNLGDGVYNFEIVTFDQQKNKSVRVYAIGRSYGENYQLSLLNRPALEANTGSNGLTSISFSSLDANSGAQSTEIKYTKITGGEAVVSLPLSQASLQLPSDYKIGTALAYRTKYLPDTLAIDTFYTEYSRINVRRYVTDLYLANTAFPFATSACSGSRWCTPAGWTLNAAARNFTVNGISYGGVDANQGYRLSMEAGWSTTLLSITNGKMYQSPVLPAGEYELEVTVNSVGSTGSFYLAAAVGNSLPDIGNLAQEAIGYVSFTGKSGVSSIKFKLDKEQQVSMGFVCTLVGSASNGQYWKAEGIRLKYLETD</sequence>
<keyword evidence="4" id="KW-1185">Reference proteome</keyword>
<dbReference type="Proteomes" id="UP001566204">
    <property type="component" value="Unassembled WGS sequence"/>
</dbReference>
<accession>A0ABV4HB01</accession>
<protein>
    <submittedName>
        <fullName evidence="3">DUF4998 domain-containing protein</fullName>
    </submittedName>
</protein>
<feature type="domain" description="DUF5013" evidence="2">
    <location>
        <begin position="242"/>
        <end position="382"/>
    </location>
</feature>
<proteinExistence type="predicted"/>
<feature type="chain" id="PRO_5047144331" evidence="1">
    <location>
        <begin position="20"/>
        <end position="410"/>
    </location>
</feature>
<evidence type="ECO:0000259" key="2">
    <source>
        <dbReference type="Pfam" id="PF16405"/>
    </source>
</evidence>
<keyword evidence="1" id="KW-0732">Signal</keyword>
<organism evidence="3 4">
    <name type="scientific">Sphingobacterium thalpophilum</name>
    <dbReference type="NCBI Taxonomy" id="259"/>
    <lineage>
        <taxon>Bacteria</taxon>
        <taxon>Pseudomonadati</taxon>
        <taxon>Bacteroidota</taxon>
        <taxon>Sphingobacteriia</taxon>
        <taxon>Sphingobacteriales</taxon>
        <taxon>Sphingobacteriaceae</taxon>
        <taxon>Sphingobacterium</taxon>
    </lineage>
</organism>
<evidence type="ECO:0000313" key="4">
    <source>
        <dbReference type="Proteomes" id="UP001566204"/>
    </source>
</evidence>
<reference evidence="3 4" key="1">
    <citation type="submission" date="2024-06" db="EMBL/GenBank/DDBJ databases">
        <title>Soil Sphingobacterium thalpophilum.</title>
        <authorList>
            <person name="Yang J."/>
            <person name="Li J."/>
        </authorList>
    </citation>
    <scope>NUCLEOTIDE SEQUENCE [LARGE SCALE GENOMIC DNA]</scope>
    <source>
        <strain evidence="3 4">22g91tb</strain>
    </source>
</reference>
<dbReference type="Pfam" id="PF16389">
    <property type="entry name" value="DUF4998"/>
    <property type="match status" value="1"/>
</dbReference>
<name>A0ABV4HB01_9SPHI</name>
<evidence type="ECO:0000256" key="1">
    <source>
        <dbReference type="SAM" id="SignalP"/>
    </source>
</evidence>
<evidence type="ECO:0000313" key="3">
    <source>
        <dbReference type="EMBL" id="MEZ0451663.1"/>
    </source>
</evidence>
<dbReference type="Pfam" id="PF16405">
    <property type="entry name" value="DUF5013"/>
    <property type="match status" value="1"/>
</dbReference>
<dbReference type="RefSeq" id="WP_370482171.1">
    <property type="nucleotide sequence ID" value="NZ_JBEOQA010000001.1"/>
</dbReference>
<gene>
    <name evidence="3" type="ORF">ABTW24_08665</name>
</gene>
<dbReference type="PROSITE" id="PS51257">
    <property type="entry name" value="PROKAR_LIPOPROTEIN"/>
    <property type="match status" value="1"/>
</dbReference>
<dbReference type="EMBL" id="JBEOQB010000002">
    <property type="protein sequence ID" value="MEZ0451663.1"/>
    <property type="molecule type" value="Genomic_DNA"/>
</dbReference>
<feature type="signal peptide" evidence="1">
    <location>
        <begin position="1"/>
        <end position="19"/>
    </location>
</feature>
<dbReference type="InterPro" id="IPR032181">
    <property type="entry name" value="DUF5013"/>
</dbReference>